<proteinExistence type="predicted"/>
<dbReference type="EMBL" id="QXJK01000001">
    <property type="protein sequence ID" value="RIX36729.1"/>
    <property type="molecule type" value="Genomic_DNA"/>
</dbReference>
<keyword evidence="1" id="KW-1133">Transmembrane helix</keyword>
<evidence type="ECO:0000313" key="2">
    <source>
        <dbReference type="EMBL" id="RIX36729.1"/>
    </source>
</evidence>
<dbReference type="OrthoDB" id="5182370at2"/>
<keyword evidence="3" id="KW-1185">Reference proteome</keyword>
<dbReference type="STRING" id="1451189.CFAL_08845"/>
<reference evidence="2 3" key="1">
    <citation type="submission" date="2018-09" db="EMBL/GenBank/DDBJ databases">
        <title>Optimization and identification of Corynebacterium falsenii FN1-14 from fish paste.</title>
        <authorList>
            <person name="Daroonpunt R."/>
            <person name="Tanasupawat S."/>
        </authorList>
    </citation>
    <scope>NUCLEOTIDE SEQUENCE [LARGE SCALE GENOMIC DNA]</scope>
    <source>
        <strain evidence="2 3">FN1-14</strain>
    </source>
</reference>
<sequence length="432" mass="46200">MSKHHRSLFQPPERRTRADLAVTAAIAIGAVGLGLATWWGSDARDADLQVYSPRTQWSDNVSASAQPMPTAVEQAWSAPTKTRGLLVDARGGVGIEKADGTFEMLDADSGTPLWSYHRSEALCAAAIVWDQANLVYEGPKGCGQAVSIKAATGEYEATRDALAPQSVDVFHSRDKLGLISPKTVELWRSDLVRTVIVGNQEAPAKPNLQEHPECTFTSALTRTSLLATAQTCPGQEKKLVRLLKTVPKESDQPEKIHEFTVPAGSELVAIGQQAAVIYIPGNGQPARDPADNLGARFQVLNKDGTFQQYPAQVAPPLQPTPGGPEGIYEPQTADLAHNMTWFDGARLVAFKPGSMEPDYVVEGALGTGASMGQRLLVPTAEGIAVVNWTTGKTERTIPVDRGGYAGPVTLRVAGKTLVEQRGEQIVALRAIA</sequence>
<comment type="caution">
    <text evidence="2">The sequence shown here is derived from an EMBL/GenBank/DDBJ whole genome shotgun (WGS) entry which is preliminary data.</text>
</comment>
<gene>
    <name evidence="2" type="ORF">D3M95_00525</name>
</gene>
<keyword evidence="1" id="KW-0472">Membrane</keyword>
<keyword evidence="1" id="KW-0812">Transmembrane</keyword>
<dbReference type="AlphaFoldDB" id="A0A418Q9T3"/>
<evidence type="ECO:0000256" key="1">
    <source>
        <dbReference type="SAM" id="Phobius"/>
    </source>
</evidence>
<feature type="transmembrane region" description="Helical" evidence="1">
    <location>
        <begin position="20"/>
        <end position="39"/>
    </location>
</feature>
<name>A0A418Q9T3_9CORY</name>
<dbReference type="Proteomes" id="UP000285278">
    <property type="component" value="Unassembled WGS sequence"/>
</dbReference>
<accession>A0A418Q9T3</accession>
<organism evidence="2 3">
    <name type="scientific">Corynebacterium falsenii</name>
    <dbReference type="NCBI Taxonomy" id="108486"/>
    <lineage>
        <taxon>Bacteria</taxon>
        <taxon>Bacillati</taxon>
        <taxon>Actinomycetota</taxon>
        <taxon>Actinomycetes</taxon>
        <taxon>Mycobacteriales</taxon>
        <taxon>Corynebacteriaceae</taxon>
        <taxon>Corynebacterium</taxon>
    </lineage>
</organism>
<evidence type="ECO:0000313" key="3">
    <source>
        <dbReference type="Proteomes" id="UP000285278"/>
    </source>
</evidence>
<dbReference type="RefSeq" id="WP_025403325.1">
    <property type="nucleotide sequence ID" value="NZ_CBCRUA010000001.1"/>
</dbReference>
<protein>
    <submittedName>
        <fullName evidence="2">Uncharacterized protein</fullName>
    </submittedName>
</protein>